<dbReference type="Gene3D" id="3.60.21.10">
    <property type="match status" value="1"/>
</dbReference>
<dbReference type="InterPro" id="IPR029052">
    <property type="entry name" value="Metallo-depent_PP-like"/>
</dbReference>
<evidence type="ECO:0000259" key="3">
    <source>
        <dbReference type="Pfam" id="PF14008"/>
    </source>
</evidence>
<name>T0QWG4_SAPDV</name>
<dbReference type="STRING" id="1156394.T0QWG4"/>
<dbReference type="GeneID" id="19944676"/>
<dbReference type="eggNOG" id="KOG1378">
    <property type="taxonomic scope" value="Eukaryota"/>
</dbReference>
<dbReference type="Pfam" id="PF00149">
    <property type="entry name" value="Metallophos"/>
    <property type="match status" value="1"/>
</dbReference>
<sequence length="219" mass="25008">MNRFAYRCRHPVHVVHVWWHDAGIFLPVVKLNTGGTNWRRERDLQLEWFQSDLGQVDRKKTPYVIVVKHNPFYNTYEDHQCICGSTRFETEDVESCWGGDYTRAKSEPHCGLQAKLEDVYAQYKVNVVFAGHAHGYERSKPVLKNKVDRNGVVYVTTGAGGRGHAGSRIDSIPDWSAFAEGDVYGASRLIATREKMQVLWFSDDDTTTPLDSFEIAPLQ</sequence>
<dbReference type="Pfam" id="PF14008">
    <property type="entry name" value="Metallophos_C"/>
    <property type="match status" value="1"/>
</dbReference>
<dbReference type="OrthoDB" id="45007at2759"/>
<evidence type="ECO:0000313" key="5">
    <source>
        <dbReference type="Proteomes" id="UP000030762"/>
    </source>
</evidence>
<dbReference type="GO" id="GO:0003993">
    <property type="term" value="F:acid phosphatase activity"/>
    <property type="evidence" value="ECO:0007669"/>
    <property type="project" value="InterPro"/>
</dbReference>
<dbReference type="RefSeq" id="XP_008607820.1">
    <property type="nucleotide sequence ID" value="XM_008609598.1"/>
</dbReference>
<evidence type="ECO:0000259" key="2">
    <source>
        <dbReference type="Pfam" id="PF00149"/>
    </source>
</evidence>
<proteinExistence type="predicted"/>
<dbReference type="PANTHER" id="PTHR22953">
    <property type="entry name" value="ACID PHOSPHATASE RELATED"/>
    <property type="match status" value="1"/>
</dbReference>
<dbReference type="PANTHER" id="PTHR22953:SF153">
    <property type="entry name" value="PURPLE ACID PHOSPHATASE"/>
    <property type="match status" value="1"/>
</dbReference>
<feature type="domain" description="Purple acid phosphatase C-terminal" evidence="3">
    <location>
        <begin position="151"/>
        <end position="211"/>
    </location>
</feature>
<dbReference type="InterPro" id="IPR025733">
    <property type="entry name" value="PAPs_C"/>
</dbReference>
<dbReference type="InterPro" id="IPR004843">
    <property type="entry name" value="Calcineurin-like_PHP"/>
</dbReference>
<gene>
    <name evidence="4" type="ORF">SDRG_03949</name>
</gene>
<evidence type="ECO:0000313" key="4">
    <source>
        <dbReference type="EMBL" id="EQC38996.1"/>
    </source>
</evidence>
<reference evidence="4 5" key="1">
    <citation type="submission" date="2012-04" db="EMBL/GenBank/DDBJ databases">
        <title>The Genome Sequence of Saprolegnia declina VS20.</title>
        <authorList>
            <consortium name="The Broad Institute Genome Sequencing Platform"/>
            <person name="Russ C."/>
            <person name="Nusbaum C."/>
            <person name="Tyler B."/>
            <person name="van West P."/>
            <person name="Dieguez-Uribeondo J."/>
            <person name="de Bruijn I."/>
            <person name="Tripathy S."/>
            <person name="Jiang R."/>
            <person name="Young S.K."/>
            <person name="Zeng Q."/>
            <person name="Gargeya S."/>
            <person name="Fitzgerald M."/>
            <person name="Haas B."/>
            <person name="Abouelleil A."/>
            <person name="Alvarado L."/>
            <person name="Arachchi H.M."/>
            <person name="Berlin A."/>
            <person name="Chapman S.B."/>
            <person name="Goldberg J."/>
            <person name="Griggs A."/>
            <person name="Gujja S."/>
            <person name="Hansen M."/>
            <person name="Howarth C."/>
            <person name="Imamovic A."/>
            <person name="Larimer J."/>
            <person name="McCowen C."/>
            <person name="Montmayeur A."/>
            <person name="Murphy C."/>
            <person name="Neiman D."/>
            <person name="Pearson M."/>
            <person name="Priest M."/>
            <person name="Roberts A."/>
            <person name="Saif S."/>
            <person name="Shea T."/>
            <person name="Sisk P."/>
            <person name="Sykes S."/>
            <person name="Wortman J."/>
            <person name="Nusbaum C."/>
            <person name="Birren B."/>
        </authorList>
    </citation>
    <scope>NUCLEOTIDE SEQUENCE [LARGE SCALE GENOMIC DNA]</scope>
    <source>
        <strain evidence="4 5">VS20</strain>
    </source>
</reference>
<dbReference type="SUPFAM" id="SSF56300">
    <property type="entry name" value="Metallo-dependent phosphatases"/>
    <property type="match status" value="1"/>
</dbReference>
<accession>T0QWG4</accession>
<feature type="domain" description="Calcineurin-like phosphoesterase" evidence="2">
    <location>
        <begin position="38"/>
        <end position="136"/>
    </location>
</feature>
<dbReference type="InParanoid" id="T0QWG4"/>
<keyword evidence="5" id="KW-1185">Reference proteome</keyword>
<evidence type="ECO:0008006" key="6">
    <source>
        <dbReference type="Google" id="ProtNLM"/>
    </source>
</evidence>
<organism evidence="4 5">
    <name type="scientific">Saprolegnia diclina (strain VS20)</name>
    <dbReference type="NCBI Taxonomy" id="1156394"/>
    <lineage>
        <taxon>Eukaryota</taxon>
        <taxon>Sar</taxon>
        <taxon>Stramenopiles</taxon>
        <taxon>Oomycota</taxon>
        <taxon>Saprolegniomycetes</taxon>
        <taxon>Saprolegniales</taxon>
        <taxon>Saprolegniaceae</taxon>
        <taxon>Saprolegnia</taxon>
    </lineage>
</organism>
<dbReference type="AlphaFoldDB" id="T0QWG4"/>
<keyword evidence="1" id="KW-0732">Signal</keyword>
<dbReference type="EMBL" id="JH767140">
    <property type="protein sequence ID" value="EQC38996.1"/>
    <property type="molecule type" value="Genomic_DNA"/>
</dbReference>
<dbReference type="VEuPathDB" id="FungiDB:SDRG_03949"/>
<dbReference type="InterPro" id="IPR039331">
    <property type="entry name" value="PAPs-like"/>
</dbReference>
<evidence type="ECO:0000256" key="1">
    <source>
        <dbReference type="ARBA" id="ARBA00022729"/>
    </source>
</evidence>
<dbReference type="Proteomes" id="UP000030762">
    <property type="component" value="Unassembled WGS sequence"/>
</dbReference>
<protein>
    <recommendedName>
        <fullName evidence="6">Calcineurin-like phosphoesterase domain-containing protein</fullName>
    </recommendedName>
</protein>